<dbReference type="SUPFAM" id="SSF51306">
    <property type="entry name" value="LexA/Signal peptidase"/>
    <property type="match status" value="1"/>
</dbReference>
<dbReference type="EMBL" id="QSIR01000008">
    <property type="protein sequence ID" value="RHD07165.1"/>
    <property type="molecule type" value="Genomic_DNA"/>
</dbReference>
<dbReference type="Proteomes" id="UP000234849">
    <property type="component" value="Unassembled WGS sequence"/>
</dbReference>
<evidence type="ECO:0000256" key="6">
    <source>
        <dbReference type="SAM" id="Phobius"/>
    </source>
</evidence>
<keyword evidence="2 6" id="KW-0812">Transmembrane</keyword>
<proteinExistence type="predicted"/>
<evidence type="ECO:0000256" key="4">
    <source>
        <dbReference type="ARBA" id="ARBA00023136"/>
    </source>
</evidence>
<dbReference type="GO" id="GO:0006465">
    <property type="term" value="P:signal peptide processing"/>
    <property type="evidence" value="ECO:0007669"/>
    <property type="project" value="UniProtKB-UniRule"/>
</dbReference>
<dbReference type="EMBL" id="QRIS01000008">
    <property type="protein sequence ID" value="RHG85992.1"/>
    <property type="molecule type" value="Genomic_DNA"/>
</dbReference>
<keyword evidence="7" id="KW-0378">Hydrolase</keyword>
<gene>
    <name evidence="8" type="ORF">CDL18_11575</name>
    <name evidence="10" type="ORF">DW243_05995</name>
    <name evidence="9" type="ORF">DW812_07070</name>
    <name evidence="7" type="ORF">PNU63_02465</name>
</gene>
<organism evidence="8 11">
    <name type="scientific">Mediterraneibacter gnavus</name>
    <name type="common">Ruminococcus gnavus</name>
    <dbReference type="NCBI Taxonomy" id="33038"/>
    <lineage>
        <taxon>Bacteria</taxon>
        <taxon>Bacillati</taxon>
        <taxon>Bacillota</taxon>
        <taxon>Clostridia</taxon>
        <taxon>Lachnospirales</taxon>
        <taxon>Lachnospiraceae</taxon>
        <taxon>Mediterraneibacter</taxon>
    </lineage>
</organism>
<evidence type="ECO:0000256" key="1">
    <source>
        <dbReference type="ARBA" id="ARBA00004370"/>
    </source>
</evidence>
<keyword evidence="3 6" id="KW-1133">Transmembrane helix</keyword>
<dbReference type="EMBL" id="JAQMLR010000002">
    <property type="protein sequence ID" value="MDB8737663.1"/>
    <property type="molecule type" value="Genomic_DNA"/>
</dbReference>
<evidence type="ECO:0000313" key="10">
    <source>
        <dbReference type="EMBL" id="RHG85992.1"/>
    </source>
</evidence>
<evidence type="ECO:0000313" key="7">
    <source>
        <dbReference type="EMBL" id="MDB8737663.1"/>
    </source>
</evidence>
<dbReference type="InterPro" id="IPR001733">
    <property type="entry name" value="Peptidase_S26B"/>
</dbReference>
<keyword evidence="4 6" id="KW-0472">Membrane</keyword>
<dbReference type="GO" id="GO:0004252">
    <property type="term" value="F:serine-type endopeptidase activity"/>
    <property type="evidence" value="ECO:0007669"/>
    <property type="project" value="UniProtKB-UniRule"/>
</dbReference>
<evidence type="ECO:0000256" key="5">
    <source>
        <dbReference type="NCBIfam" id="TIGR02228"/>
    </source>
</evidence>
<evidence type="ECO:0000313" key="8">
    <source>
        <dbReference type="EMBL" id="PLT53634.1"/>
    </source>
</evidence>
<dbReference type="NCBIfam" id="TIGR02228">
    <property type="entry name" value="sigpep_I_arch"/>
    <property type="match status" value="1"/>
</dbReference>
<reference evidence="12 13" key="2">
    <citation type="submission" date="2018-08" db="EMBL/GenBank/DDBJ databases">
        <title>A genome reference for cultivated species of the human gut microbiota.</title>
        <authorList>
            <person name="Zou Y."/>
            <person name="Xue W."/>
            <person name="Luo G."/>
        </authorList>
    </citation>
    <scope>NUCLEOTIDE SEQUENCE [LARGE SCALE GENOMIC DNA]</scope>
    <source>
        <strain evidence="10 12">AM21-18</strain>
        <strain evidence="9 13">AM32-6</strain>
    </source>
</reference>
<feature type="transmembrane region" description="Helical" evidence="6">
    <location>
        <begin position="12"/>
        <end position="34"/>
    </location>
</feature>
<accession>A0A2N5NG40</accession>
<dbReference type="GO" id="GO:0016020">
    <property type="term" value="C:membrane"/>
    <property type="evidence" value="ECO:0007669"/>
    <property type="project" value="UniProtKB-SubCell"/>
</dbReference>
<evidence type="ECO:0000313" key="13">
    <source>
        <dbReference type="Proteomes" id="UP000284472"/>
    </source>
</evidence>
<dbReference type="EMBL" id="NIHM01000017">
    <property type="protein sequence ID" value="PLT53634.1"/>
    <property type="molecule type" value="Genomic_DNA"/>
</dbReference>
<name>A0A2N5NG40_MEDGN</name>
<feature type="transmembrane region" description="Helical" evidence="6">
    <location>
        <begin position="146"/>
        <end position="165"/>
    </location>
</feature>
<dbReference type="EC" id="3.4.21.89" evidence="5"/>
<dbReference type="InterPro" id="IPR036286">
    <property type="entry name" value="LexA/Signal_pep-like_sf"/>
</dbReference>
<sequence>MIKILRKIIDIIFWIAAVLLLILLFLLGGVRLFGYTPYVITSGSMIPVYPVGSVVYVNGVNPEELEAGDDISFYMTEDVVATHRIGGVDKAGKCVTTYGVNNLDSEGNQINDAKAVDFDHIIGRVEYSIPIVGYVYMLIRTTSGKAGVIIIVLSLFAVSRILQYLEKEKRR</sequence>
<evidence type="ECO:0000313" key="12">
    <source>
        <dbReference type="Proteomes" id="UP000283981"/>
    </source>
</evidence>
<evidence type="ECO:0000256" key="3">
    <source>
        <dbReference type="ARBA" id="ARBA00022989"/>
    </source>
</evidence>
<dbReference type="Proteomes" id="UP000283981">
    <property type="component" value="Unassembled WGS sequence"/>
</dbReference>
<protein>
    <recommendedName>
        <fullName evidence="5">Signal peptidase I</fullName>
        <ecNumber evidence="5">3.4.21.89</ecNumber>
    </recommendedName>
</protein>
<dbReference type="RefSeq" id="WP_101879982.1">
    <property type="nucleotide sequence ID" value="NZ_BAABXJ010000001.1"/>
</dbReference>
<dbReference type="AlphaFoldDB" id="A0A2N5NG40"/>
<dbReference type="Proteomes" id="UP001211731">
    <property type="component" value="Unassembled WGS sequence"/>
</dbReference>
<comment type="caution">
    <text evidence="8">The sequence shown here is derived from an EMBL/GenBank/DDBJ whole genome shotgun (WGS) entry which is preliminary data.</text>
</comment>
<reference evidence="8 11" key="1">
    <citation type="journal article" date="2017" name="Genome Med.">
        <title>A novel Ruminococcus gnavus clade enriched in inflammatory bowel disease patients.</title>
        <authorList>
            <person name="Hall A.B."/>
            <person name="Yassour M."/>
            <person name="Sauk J."/>
            <person name="Garner A."/>
            <person name="Jiang X."/>
            <person name="Arthur T."/>
            <person name="Lagoudas G.K."/>
            <person name="Vatanen T."/>
            <person name="Fornelos N."/>
            <person name="Wilson R."/>
            <person name="Bertha M."/>
            <person name="Cohen M."/>
            <person name="Garber J."/>
            <person name="Khalili H."/>
            <person name="Gevers D."/>
            <person name="Ananthakrishnan A.N."/>
            <person name="Kugathasan S."/>
            <person name="Lander E.S."/>
            <person name="Blainey P."/>
            <person name="Vlamakis H."/>
            <person name="Xavier R.J."/>
            <person name="Huttenhower C."/>
        </authorList>
    </citation>
    <scope>NUCLEOTIDE SEQUENCE [LARGE SCALE GENOMIC DNA]</scope>
    <source>
        <strain evidence="8 11">RJX1118</strain>
    </source>
</reference>
<comment type="subcellular location">
    <subcellularLocation>
        <location evidence="1">Membrane</location>
    </subcellularLocation>
</comment>
<evidence type="ECO:0000313" key="9">
    <source>
        <dbReference type="EMBL" id="RHD07165.1"/>
    </source>
</evidence>
<dbReference type="GO" id="GO:0009003">
    <property type="term" value="F:signal peptidase activity"/>
    <property type="evidence" value="ECO:0007669"/>
    <property type="project" value="UniProtKB-EC"/>
</dbReference>
<evidence type="ECO:0000256" key="2">
    <source>
        <dbReference type="ARBA" id="ARBA00022692"/>
    </source>
</evidence>
<evidence type="ECO:0000313" key="11">
    <source>
        <dbReference type="Proteomes" id="UP000234849"/>
    </source>
</evidence>
<dbReference type="Proteomes" id="UP000284472">
    <property type="component" value="Unassembled WGS sequence"/>
</dbReference>
<reference evidence="7" key="3">
    <citation type="submission" date="2023-01" db="EMBL/GenBank/DDBJ databases">
        <title>Human gut microbiome strain richness.</title>
        <authorList>
            <person name="Chen-Liaw A."/>
        </authorList>
    </citation>
    <scope>NUCLEOTIDE SEQUENCE</scope>
    <source>
        <strain evidence="7">1001217st1_A9_1001217B_191108</strain>
    </source>
</reference>